<dbReference type="GO" id="GO:0034976">
    <property type="term" value="P:response to endoplasmic reticulum stress"/>
    <property type="evidence" value="ECO:0007669"/>
    <property type="project" value="TreeGrafter"/>
</dbReference>
<dbReference type="CDD" id="cd02982">
    <property type="entry name" value="PDI_b'_family"/>
    <property type="match status" value="1"/>
</dbReference>
<evidence type="ECO:0000256" key="14">
    <source>
        <dbReference type="RuleBase" id="RU361130"/>
    </source>
</evidence>
<evidence type="ECO:0000259" key="15">
    <source>
        <dbReference type="PROSITE" id="PS51352"/>
    </source>
</evidence>
<evidence type="ECO:0000256" key="1">
    <source>
        <dbReference type="ARBA" id="ARBA00001182"/>
    </source>
</evidence>
<gene>
    <name evidence="16" type="ORF">HG535_0A00480</name>
</gene>
<keyword evidence="8" id="KW-0256">Endoplasmic reticulum</keyword>
<evidence type="ECO:0000256" key="5">
    <source>
        <dbReference type="ARBA" id="ARBA00012723"/>
    </source>
</evidence>
<dbReference type="AlphaFoldDB" id="A0A7H9AWG3"/>
<evidence type="ECO:0000256" key="12">
    <source>
        <dbReference type="PIRSR" id="PIRSR605792-51"/>
    </source>
</evidence>
<evidence type="ECO:0000256" key="10">
    <source>
        <dbReference type="ARBA" id="ARBA00023235"/>
    </source>
</evidence>
<keyword evidence="6 14" id="KW-0732">Signal</keyword>
<keyword evidence="7" id="KW-0677">Repeat</keyword>
<dbReference type="PROSITE" id="PS51352">
    <property type="entry name" value="THIOREDOXIN_2"/>
    <property type="match status" value="2"/>
</dbReference>
<dbReference type="NCBIfam" id="TIGR01130">
    <property type="entry name" value="ER_PDI_fam"/>
    <property type="match status" value="1"/>
</dbReference>
<dbReference type="GO" id="GO:0005788">
    <property type="term" value="C:endoplasmic reticulum lumen"/>
    <property type="evidence" value="ECO:0007669"/>
    <property type="project" value="UniProtKB-SubCell"/>
</dbReference>
<accession>A0A7H9AWG3</accession>
<evidence type="ECO:0000256" key="6">
    <source>
        <dbReference type="ARBA" id="ARBA00022729"/>
    </source>
</evidence>
<feature type="signal peptide" evidence="14">
    <location>
        <begin position="1"/>
        <end position="23"/>
    </location>
</feature>
<evidence type="ECO:0000256" key="7">
    <source>
        <dbReference type="ARBA" id="ARBA00022737"/>
    </source>
</evidence>
<dbReference type="Pfam" id="PF13848">
    <property type="entry name" value="Thioredoxin_6"/>
    <property type="match status" value="1"/>
</dbReference>
<keyword evidence="9 12" id="KW-1015">Disulfide bond</keyword>
<evidence type="ECO:0000313" key="17">
    <source>
        <dbReference type="Proteomes" id="UP000509704"/>
    </source>
</evidence>
<comment type="similarity">
    <text evidence="4 13">Belongs to the protein disulfide isomerase family.</text>
</comment>
<keyword evidence="17" id="KW-1185">Reference proteome</keyword>
<feature type="disulfide bond" description="Redox-active" evidence="12">
    <location>
        <begin position="403"/>
        <end position="406"/>
    </location>
</feature>
<dbReference type="RefSeq" id="XP_037141837.1">
    <property type="nucleotide sequence ID" value="XM_037285942.1"/>
</dbReference>
<comment type="function">
    <text evidence="2">Participates in the folding of proteins containing disulfide bonds, may be involved in glycosylation, prolyl hydroxylation and triglyceride transfer.</text>
</comment>
<proteinExistence type="inferred from homology"/>
<evidence type="ECO:0000256" key="9">
    <source>
        <dbReference type="ARBA" id="ARBA00023157"/>
    </source>
</evidence>
<dbReference type="InterPro" id="IPR005788">
    <property type="entry name" value="PDI_thioredoxin-like_dom"/>
</dbReference>
<dbReference type="InterPro" id="IPR017937">
    <property type="entry name" value="Thioredoxin_CS"/>
</dbReference>
<dbReference type="KEGG" id="zmk:HG535_0A00480"/>
<dbReference type="GeneID" id="59233745"/>
<dbReference type="EC" id="5.3.4.1" evidence="5 14"/>
<feature type="domain" description="Thioredoxin" evidence="15">
    <location>
        <begin position="361"/>
        <end position="515"/>
    </location>
</feature>
<dbReference type="CDD" id="cd02961">
    <property type="entry name" value="PDI_a_family"/>
    <property type="match status" value="1"/>
</dbReference>
<dbReference type="Gene3D" id="3.40.30.10">
    <property type="entry name" value="Glutaredoxin"/>
    <property type="match status" value="4"/>
</dbReference>
<dbReference type="NCBIfam" id="TIGR01126">
    <property type="entry name" value="pdi_dom"/>
    <property type="match status" value="1"/>
</dbReference>
<evidence type="ECO:0000256" key="13">
    <source>
        <dbReference type="RuleBase" id="RU004208"/>
    </source>
</evidence>
<dbReference type="GO" id="GO:0003756">
    <property type="term" value="F:protein disulfide isomerase activity"/>
    <property type="evidence" value="ECO:0007669"/>
    <property type="project" value="UniProtKB-EC"/>
</dbReference>
<dbReference type="PANTHER" id="PTHR18929:SF132">
    <property type="entry name" value="PROTEIN DISULFIDE-ISOMERASE A3"/>
    <property type="match status" value="1"/>
</dbReference>
<evidence type="ECO:0000256" key="8">
    <source>
        <dbReference type="ARBA" id="ARBA00022824"/>
    </source>
</evidence>
<name>A0A7H9AWG3_ZYGMR</name>
<dbReference type="OrthoDB" id="427280at2759"/>
<evidence type="ECO:0000256" key="3">
    <source>
        <dbReference type="ARBA" id="ARBA00004319"/>
    </source>
</evidence>
<feature type="chain" id="PRO_5029037265" description="Protein disulfide-isomerase" evidence="14">
    <location>
        <begin position="24"/>
        <end position="524"/>
    </location>
</feature>
<dbReference type="Pfam" id="PF00085">
    <property type="entry name" value="Thioredoxin"/>
    <property type="match status" value="2"/>
</dbReference>
<keyword evidence="11 12" id="KW-0676">Redox-active center</keyword>
<feature type="domain" description="Thioredoxin" evidence="15">
    <location>
        <begin position="17"/>
        <end position="140"/>
    </location>
</feature>
<sequence length="524" mass="58781">MLVNKKTLFQAFAILASALSAKAQEASAPDDSAVVKLTSETFEDFIKENPVVLAEFFAPWCGHCKTLAPHYVEAAAALESEDIALAQIDCTVEQDLCMKQGIRGYPSLKLFKNHDLENPKDYAGGRTANAIITYMKKQILPTVQVVDSQKDLEAILTKATQPVIFSNGDAALNETFFSIADKFSEEYTFVSFPGSKVKLAVQLPSEAEAIEYNGDITEVEKNPEILESWLKVEALPYFGEITGESFGSYVESDVPLAYFFYTDDDEFEEYTEFFTDLAKEHRGKINFVGLDSRKFGKHAENLNMDEQFPLFAIHNMSSNLKYGLPQLAKEEFEKLTEAVKLETKDISKLVNEFLSGKSEAIIKSEEVPEVQESNVIKIVGKSHDGIAYDEEKDVLVKYYAPWCGHCKRLAPIYEELADILASDEDSKDKFVIAEVDSTLNDIQDVEIEGFPTIVLYPAGKNTEPVVFSSQRELTNFITFLEENAGNKVDFQIIHDSYKSALEAQKVADDLDEVEEDEDFEHDEL</sequence>
<evidence type="ECO:0000256" key="2">
    <source>
        <dbReference type="ARBA" id="ARBA00002692"/>
    </source>
</evidence>
<dbReference type="FunFam" id="3.40.30.10:FF:000017">
    <property type="entry name" value="Protein disulfide-isomerase A4"/>
    <property type="match status" value="1"/>
</dbReference>
<dbReference type="SUPFAM" id="SSF52833">
    <property type="entry name" value="Thioredoxin-like"/>
    <property type="match status" value="4"/>
</dbReference>
<dbReference type="InterPro" id="IPR013766">
    <property type="entry name" value="Thioredoxin_domain"/>
</dbReference>
<evidence type="ECO:0000313" key="16">
    <source>
        <dbReference type="EMBL" id="QLG70109.1"/>
    </source>
</evidence>
<dbReference type="InterPro" id="IPR005792">
    <property type="entry name" value="Prot_disulphide_isomerase"/>
</dbReference>
<evidence type="ECO:0000256" key="11">
    <source>
        <dbReference type="ARBA" id="ARBA00023284"/>
    </source>
</evidence>
<dbReference type="FunFam" id="3.40.30.10:FF:000139">
    <property type="entry name" value="Protein disulfide-isomerase"/>
    <property type="match status" value="1"/>
</dbReference>
<dbReference type="GO" id="GO:0006457">
    <property type="term" value="P:protein folding"/>
    <property type="evidence" value="ECO:0007669"/>
    <property type="project" value="TreeGrafter"/>
</dbReference>
<dbReference type="PANTHER" id="PTHR18929">
    <property type="entry name" value="PROTEIN DISULFIDE ISOMERASE"/>
    <property type="match status" value="1"/>
</dbReference>
<comment type="catalytic activity">
    <reaction evidence="1 14">
        <text>Catalyzes the rearrangement of -S-S- bonds in proteins.</text>
        <dbReference type="EC" id="5.3.4.1"/>
    </reaction>
</comment>
<keyword evidence="10 14" id="KW-0413">Isomerase</keyword>
<comment type="subcellular location">
    <subcellularLocation>
        <location evidence="3">Endoplasmic reticulum lumen</location>
    </subcellularLocation>
</comment>
<reference evidence="16 17" key="1">
    <citation type="submission" date="2020-07" db="EMBL/GenBank/DDBJ databases">
        <title>The yeast mating-type switching endonuclease HO is a domesticated member of an unorthodox homing genetic element family.</title>
        <authorList>
            <person name="Coughlan A.Y."/>
            <person name="Lombardi L."/>
            <person name="Braun-Galleani S."/>
            <person name="Martos A.R."/>
            <person name="Galeote V."/>
            <person name="Bigey F."/>
            <person name="Dequin S."/>
            <person name="Byrne K.P."/>
            <person name="Wolfe K.H."/>
        </authorList>
    </citation>
    <scope>NUCLEOTIDE SEQUENCE [LARGE SCALE GENOMIC DNA]</scope>
    <source>
        <strain evidence="16 17">NRRL Y-6702</strain>
    </source>
</reference>
<dbReference type="CDD" id="cd02995">
    <property type="entry name" value="PDI_a_PDI_a'_C"/>
    <property type="match status" value="1"/>
</dbReference>
<dbReference type="PRINTS" id="PR00421">
    <property type="entry name" value="THIOREDOXIN"/>
</dbReference>
<dbReference type="EMBL" id="CP058604">
    <property type="protein sequence ID" value="QLG70109.1"/>
    <property type="molecule type" value="Genomic_DNA"/>
</dbReference>
<organism evidence="16 17">
    <name type="scientific">Zygotorulaspora mrakii</name>
    <name type="common">Zygosaccharomyces mrakii</name>
    <dbReference type="NCBI Taxonomy" id="42260"/>
    <lineage>
        <taxon>Eukaryota</taxon>
        <taxon>Fungi</taxon>
        <taxon>Dikarya</taxon>
        <taxon>Ascomycota</taxon>
        <taxon>Saccharomycotina</taxon>
        <taxon>Saccharomycetes</taxon>
        <taxon>Saccharomycetales</taxon>
        <taxon>Saccharomycetaceae</taxon>
        <taxon>Zygotorulaspora</taxon>
    </lineage>
</organism>
<protein>
    <recommendedName>
        <fullName evidence="5 14">Protein disulfide-isomerase</fullName>
        <ecNumber evidence="5 14">5.3.4.1</ecNumber>
    </recommendedName>
</protein>
<dbReference type="InterPro" id="IPR036249">
    <property type="entry name" value="Thioredoxin-like_sf"/>
</dbReference>
<dbReference type="PROSITE" id="PS00194">
    <property type="entry name" value="THIOREDOXIN_1"/>
    <property type="match status" value="2"/>
</dbReference>
<dbReference type="Proteomes" id="UP000509704">
    <property type="component" value="Chromosome 1"/>
</dbReference>
<evidence type="ECO:0000256" key="4">
    <source>
        <dbReference type="ARBA" id="ARBA00006347"/>
    </source>
</evidence>
<feature type="disulfide bond" description="Redox-active" evidence="12">
    <location>
        <begin position="61"/>
        <end position="64"/>
    </location>
</feature>